<dbReference type="RefSeq" id="WP_340338469.1">
    <property type="nucleotide sequence ID" value="NZ_JBBKZS010000016.1"/>
</dbReference>
<sequence>MPNLQNSQFSIPGMPASDQSLGDRISMVIPDEPGGVMDYAHAMAERMGNARVLGYRKDLNVDGDAVLLHVSGYGYSRYGAPFHLLNWVKRNKPRMKRFGVFMHEAYAVPTRITSSVFWVWRAQRYIASQLAKRSEFWISNTHYIHDWLEKEAGHLPHLWMPIYSTVGELAELPTVREKKLIVFGTAPVRVNTWRAGGEELFRWAAASGLEIHDIGSPVKDAEVAAMLKAHGVVEHGRLSVEQIQALMGSATYGVVAYSPHDVAKSGIFNSYCAHGAVPVLLSPNNGAYDGLAPGVQYLKGIPSTDPAPAEVARMSRAAFDWYQGHSIAATCDPIEALLRPNAVRK</sequence>
<organism evidence="2 3">
    <name type="scientific">Variovorax robiniae</name>
    <dbReference type="NCBI Taxonomy" id="1836199"/>
    <lineage>
        <taxon>Bacteria</taxon>
        <taxon>Pseudomonadati</taxon>
        <taxon>Pseudomonadota</taxon>
        <taxon>Betaproteobacteria</taxon>
        <taxon>Burkholderiales</taxon>
        <taxon>Comamonadaceae</taxon>
        <taxon>Variovorax</taxon>
    </lineage>
</organism>
<evidence type="ECO:0000313" key="3">
    <source>
        <dbReference type="Proteomes" id="UP001367030"/>
    </source>
</evidence>
<dbReference type="EMBL" id="JBBKZS010000016">
    <property type="protein sequence ID" value="MEJ8858410.1"/>
    <property type="molecule type" value="Genomic_DNA"/>
</dbReference>
<dbReference type="Proteomes" id="UP001367030">
    <property type="component" value="Unassembled WGS sequence"/>
</dbReference>
<feature type="compositionally biased region" description="Polar residues" evidence="1">
    <location>
        <begin position="1"/>
        <end position="10"/>
    </location>
</feature>
<accession>A0ABU8XH72</accession>
<reference evidence="2 3" key="1">
    <citation type="submission" date="2024-03" db="EMBL/GenBank/DDBJ databases">
        <title>Novel species of the genus Variovorax.</title>
        <authorList>
            <person name="Liu Q."/>
            <person name="Xin Y.-H."/>
        </authorList>
    </citation>
    <scope>NUCLEOTIDE SEQUENCE [LARGE SCALE GENOMIC DNA]</scope>
    <source>
        <strain evidence="2 3">KACC 18901</strain>
    </source>
</reference>
<comment type="caution">
    <text evidence="2">The sequence shown here is derived from an EMBL/GenBank/DDBJ whole genome shotgun (WGS) entry which is preliminary data.</text>
</comment>
<evidence type="ECO:0000256" key="1">
    <source>
        <dbReference type="SAM" id="MobiDB-lite"/>
    </source>
</evidence>
<gene>
    <name evidence="2" type="ORF">WKW79_27835</name>
</gene>
<name>A0ABU8XH72_9BURK</name>
<keyword evidence="3" id="KW-1185">Reference proteome</keyword>
<evidence type="ECO:0008006" key="4">
    <source>
        <dbReference type="Google" id="ProtNLM"/>
    </source>
</evidence>
<proteinExistence type="predicted"/>
<evidence type="ECO:0000313" key="2">
    <source>
        <dbReference type="EMBL" id="MEJ8858410.1"/>
    </source>
</evidence>
<feature type="region of interest" description="Disordered" evidence="1">
    <location>
        <begin position="1"/>
        <end position="21"/>
    </location>
</feature>
<protein>
    <recommendedName>
        <fullName evidence="4">Glycosyltransferase</fullName>
    </recommendedName>
</protein>